<dbReference type="EMBL" id="CAJDYZ010006979">
    <property type="protein sequence ID" value="CAD1473892.1"/>
    <property type="molecule type" value="Genomic_DNA"/>
</dbReference>
<dbReference type="OrthoDB" id="416217at2759"/>
<dbReference type="Proteomes" id="UP000752696">
    <property type="component" value="Unassembled WGS sequence"/>
</dbReference>
<accession>A0A6V7H4A8</accession>
<feature type="compositionally biased region" description="Polar residues" evidence="1">
    <location>
        <begin position="197"/>
        <end position="224"/>
    </location>
</feature>
<evidence type="ECO:0000256" key="1">
    <source>
        <dbReference type="SAM" id="MobiDB-lite"/>
    </source>
</evidence>
<gene>
    <name evidence="3" type="ORF">MHI_LOCUS419927</name>
</gene>
<feature type="region of interest" description="Disordered" evidence="1">
    <location>
        <begin position="197"/>
        <end position="237"/>
    </location>
</feature>
<keyword evidence="4" id="KW-1185">Reference proteome</keyword>
<reference evidence="3" key="1">
    <citation type="submission" date="2020-07" db="EMBL/GenBank/DDBJ databases">
        <authorList>
            <person name="Nazaruddin N."/>
        </authorList>
    </citation>
    <scope>NUCLEOTIDE SEQUENCE</scope>
</reference>
<protein>
    <recommendedName>
        <fullName evidence="2">Nuclear migration protein nudC domain-containing protein</fullName>
    </recommendedName>
</protein>
<evidence type="ECO:0000259" key="2">
    <source>
        <dbReference type="Pfam" id="PF16273"/>
    </source>
</evidence>
<evidence type="ECO:0000313" key="3">
    <source>
        <dbReference type="EMBL" id="CAD1473892.1"/>
    </source>
</evidence>
<feature type="compositionally biased region" description="Basic and acidic residues" evidence="1">
    <location>
        <begin position="18"/>
        <end position="71"/>
    </location>
</feature>
<comment type="caution">
    <text evidence="3">The sequence shown here is derived from an EMBL/GenBank/DDBJ whole genome shotgun (WGS) entry which is preliminary data.</text>
</comment>
<evidence type="ECO:0000313" key="4">
    <source>
        <dbReference type="Proteomes" id="UP000752696"/>
    </source>
</evidence>
<feature type="domain" description="Nuclear migration protein nudC" evidence="2">
    <location>
        <begin position="49"/>
        <end position="111"/>
    </location>
</feature>
<feature type="region of interest" description="Disordered" evidence="1">
    <location>
        <begin position="18"/>
        <end position="126"/>
    </location>
</feature>
<dbReference type="Pfam" id="PF16273">
    <property type="entry name" value="NuDC"/>
    <property type="match status" value="1"/>
</dbReference>
<name>A0A6V7H4A8_9HYME</name>
<dbReference type="InterPro" id="IPR032572">
    <property type="entry name" value="NuDC"/>
</dbReference>
<sequence length="237" mass="27466">LVISKFKKHEATAIAKVASEKAERAEQEKRRKERLEKKKREEKAKEEKLNSESKIVELTDEQAVKLQEEINNKQSAKELPAVPGPSGDNVENDKKEENSEEEEEDEREKNKLRPNSGNGADLPNYRWTQTLQDLENMAKRQSRRTIVRDNEFESDDSDCLEDIEQQFQRMCASEIESGEDSEDMFTFRQSRRMNCDTFESSNETDQNSDWQNVTENDTYSSSIEFSMGDKVQGPQVP</sequence>
<feature type="non-terminal residue" evidence="3">
    <location>
        <position position="237"/>
    </location>
</feature>
<proteinExistence type="predicted"/>
<organism evidence="3 4">
    <name type="scientific">Heterotrigona itama</name>
    <dbReference type="NCBI Taxonomy" id="395501"/>
    <lineage>
        <taxon>Eukaryota</taxon>
        <taxon>Metazoa</taxon>
        <taxon>Ecdysozoa</taxon>
        <taxon>Arthropoda</taxon>
        <taxon>Hexapoda</taxon>
        <taxon>Insecta</taxon>
        <taxon>Pterygota</taxon>
        <taxon>Neoptera</taxon>
        <taxon>Endopterygota</taxon>
        <taxon>Hymenoptera</taxon>
        <taxon>Apocrita</taxon>
        <taxon>Aculeata</taxon>
        <taxon>Apoidea</taxon>
        <taxon>Anthophila</taxon>
        <taxon>Apidae</taxon>
        <taxon>Heterotrigona</taxon>
    </lineage>
</organism>
<feature type="non-terminal residue" evidence="3">
    <location>
        <position position="1"/>
    </location>
</feature>
<dbReference type="AlphaFoldDB" id="A0A6V7H4A8"/>